<protein>
    <submittedName>
        <fullName evidence="2">Uncharacterized protein</fullName>
    </submittedName>
</protein>
<evidence type="ECO:0000313" key="2">
    <source>
        <dbReference type="EMBL" id="SCG78415.1"/>
    </source>
</evidence>
<sequence length="85" mass="8734">MVTRERFVVHLPVAADDLAAAQGLARAITRALASLPDVDPGTTTVSHEDDQPTTTATARPTGGGGGRAQPAPDNPPVRRPAVDGR</sequence>
<proteinExistence type="predicted"/>
<dbReference type="Proteomes" id="UP000198226">
    <property type="component" value="Chromosome I"/>
</dbReference>
<evidence type="ECO:0000313" key="3">
    <source>
        <dbReference type="Proteomes" id="UP000198226"/>
    </source>
</evidence>
<dbReference type="AlphaFoldDB" id="A0A109IJ56"/>
<accession>A0A109IJ56</accession>
<gene>
    <name evidence="2" type="ORF">GA0070623_4397</name>
</gene>
<evidence type="ECO:0000256" key="1">
    <source>
        <dbReference type="SAM" id="MobiDB-lite"/>
    </source>
</evidence>
<feature type="region of interest" description="Disordered" evidence="1">
    <location>
        <begin position="36"/>
        <end position="85"/>
    </location>
</feature>
<keyword evidence="3" id="KW-1185">Reference proteome</keyword>
<reference evidence="3" key="1">
    <citation type="submission" date="2016-06" db="EMBL/GenBank/DDBJ databases">
        <authorList>
            <person name="Varghese N."/>
            <person name="Submissions Spin"/>
        </authorList>
    </citation>
    <scope>NUCLEOTIDE SEQUENCE [LARGE SCALE GENOMIC DNA]</scope>
    <source>
        <strain evidence="3">DSM 44983</strain>
    </source>
</reference>
<organism evidence="2 3">
    <name type="scientific">Micromonospora rifamycinica</name>
    <dbReference type="NCBI Taxonomy" id="291594"/>
    <lineage>
        <taxon>Bacteria</taxon>
        <taxon>Bacillati</taxon>
        <taxon>Actinomycetota</taxon>
        <taxon>Actinomycetes</taxon>
        <taxon>Micromonosporales</taxon>
        <taxon>Micromonosporaceae</taxon>
        <taxon>Micromonospora</taxon>
    </lineage>
</organism>
<dbReference type="EMBL" id="LT607752">
    <property type="protein sequence ID" value="SCG78415.1"/>
    <property type="molecule type" value="Genomic_DNA"/>
</dbReference>
<name>A0A109IJ56_9ACTN</name>